<comment type="caution">
    <text evidence="1">The sequence shown here is derived from an EMBL/GenBank/DDBJ whole genome shotgun (WGS) entry which is preliminary data.</text>
</comment>
<protein>
    <submittedName>
        <fullName evidence="1">Uncharacterized protein</fullName>
    </submittedName>
</protein>
<proteinExistence type="predicted"/>
<sequence length="338" mass="38270">MDVSSKNPGRFCCPAFHNACSSKTCFLSVLFFFLFLFVAIGIAALVVVFILKPQEPRFSLETIRVDSYKLDAYSNSTLLISSVVSLLLNAQNHNKVGIKYSPSRLHIFHQGIPIGLIRVPQFYQPAHSDNVGLTAQISLPRLNVSRIFDQGVSKEKARKNVVQMKILGDARLHLLLSHLTLPKIKVALECDIVFNYKEFSFKDELFSMKVVQDLILNSKNFQRSANYDSDTLYPSSIREMEEFAEFTKQSDSNGSCLKETSLLATFHDKALSKLLCELEKQLMWFKHLTSTAFLNKESIMLPDLVSSKGDQHSVELGHFEEFISLSSTQHFTDMLSRP</sequence>
<evidence type="ECO:0000313" key="2">
    <source>
        <dbReference type="Proteomes" id="UP000309997"/>
    </source>
</evidence>
<keyword evidence="2" id="KW-1185">Reference proteome</keyword>
<reference evidence="1 2" key="1">
    <citation type="journal article" date="2024" name="Plant Biotechnol. J.">
        <title>Genome and CRISPR/Cas9 system of a widespread forest tree (Populus alba) in the world.</title>
        <authorList>
            <person name="Liu Y.J."/>
            <person name="Jiang P.F."/>
            <person name="Han X.M."/>
            <person name="Li X.Y."/>
            <person name="Wang H.M."/>
            <person name="Wang Y.J."/>
            <person name="Wang X.X."/>
            <person name="Zeng Q.Y."/>
        </authorList>
    </citation>
    <scope>NUCLEOTIDE SEQUENCE [LARGE SCALE GENOMIC DNA]</scope>
    <source>
        <strain evidence="2">cv. PAL-ZL1</strain>
    </source>
</reference>
<name>A0ACC4D0C6_POPAL</name>
<dbReference type="Proteomes" id="UP000309997">
    <property type="component" value="Unassembled WGS sequence"/>
</dbReference>
<dbReference type="EMBL" id="RCHU02000001">
    <property type="protein sequence ID" value="KAL3610455.1"/>
    <property type="molecule type" value="Genomic_DNA"/>
</dbReference>
<evidence type="ECO:0000313" key="1">
    <source>
        <dbReference type="EMBL" id="KAL3610455.1"/>
    </source>
</evidence>
<gene>
    <name evidence="1" type="ORF">D5086_001475</name>
</gene>
<accession>A0ACC4D0C6</accession>
<organism evidence="1 2">
    <name type="scientific">Populus alba</name>
    <name type="common">White poplar</name>
    <dbReference type="NCBI Taxonomy" id="43335"/>
    <lineage>
        <taxon>Eukaryota</taxon>
        <taxon>Viridiplantae</taxon>
        <taxon>Streptophyta</taxon>
        <taxon>Embryophyta</taxon>
        <taxon>Tracheophyta</taxon>
        <taxon>Spermatophyta</taxon>
        <taxon>Magnoliopsida</taxon>
        <taxon>eudicotyledons</taxon>
        <taxon>Gunneridae</taxon>
        <taxon>Pentapetalae</taxon>
        <taxon>rosids</taxon>
        <taxon>fabids</taxon>
        <taxon>Malpighiales</taxon>
        <taxon>Salicaceae</taxon>
        <taxon>Saliceae</taxon>
        <taxon>Populus</taxon>
    </lineage>
</organism>